<dbReference type="OrthoDB" id="2427324at2"/>
<evidence type="ECO:0000313" key="2">
    <source>
        <dbReference type="EMBL" id="CDQ41969.1"/>
    </source>
</evidence>
<name>A0A024QHM0_9BACI</name>
<keyword evidence="1" id="KW-0812">Transmembrane</keyword>
<evidence type="ECO:0000256" key="1">
    <source>
        <dbReference type="SAM" id="Phobius"/>
    </source>
</evidence>
<keyword evidence="3" id="KW-1185">Reference proteome</keyword>
<sequence length="152" mass="18143">MAYQLRPYRFHFFSLVLTIICYNYITDHYGWLISIPISFILILILTSIKITLTINEASISYEMSFLHLSIYRKELSPVEISQIKFFRIRWKTKAAEIKRVKGWNWRVADFGKEEVFDYLLDVANKHQIKVDKTKDYLILEKQNQIEEEKGNG</sequence>
<keyword evidence="1" id="KW-1133">Transmembrane helix</keyword>
<dbReference type="AlphaFoldDB" id="A0A024QHM0"/>
<comment type="caution">
    <text evidence="2">The sequence shown here is derived from an EMBL/GenBank/DDBJ whole genome shotgun (WGS) entry which is preliminary data.</text>
</comment>
<evidence type="ECO:0000313" key="3">
    <source>
        <dbReference type="Proteomes" id="UP000028875"/>
    </source>
</evidence>
<dbReference type="Proteomes" id="UP000028875">
    <property type="component" value="Unassembled WGS sequence"/>
</dbReference>
<reference evidence="3" key="2">
    <citation type="submission" date="2014-05" db="EMBL/GenBank/DDBJ databases">
        <title>Draft genome sequence of Virgibacillus massiliensis Vm-5.</title>
        <authorList>
            <person name="Khelaifia S."/>
            <person name="Croce O."/>
            <person name="Lagier J.C."/>
            <person name="Raoult D."/>
        </authorList>
    </citation>
    <scope>NUCLEOTIDE SEQUENCE [LARGE SCALE GENOMIC DNA]</scope>
    <source>
        <strain evidence="3">Vm-5</strain>
    </source>
</reference>
<feature type="transmembrane region" description="Helical" evidence="1">
    <location>
        <begin position="7"/>
        <end position="25"/>
    </location>
</feature>
<organism evidence="2 3">
    <name type="scientific">Virgibacillus massiliensis</name>
    <dbReference type="NCBI Taxonomy" id="1462526"/>
    <lineage>
        <taxon>Bacteria</taxon>
        <taxon>Bacillati</taxon>
        <taxon>Bacillota</taxon>
        <taxon>Bacilli</taxon>
        <taxon>Bacillales</taxon>
        <taxon>Bacillaceae</taxon>
        <taxon>Virgibacillus</taxon>
    </lineage>
</organism>
<gene>
    <name evidence="2" type="ORF">BN990_04348</name>
</gene>
<dbReference type="EMBL" id="CCDP010000004">
    <property type="protein sequence ID" value="CDQ41969.1"/>
    <property type="molecule type" value="Genomic_DNA"/>
</dbReference>
<reference evidence="2 3" key="1">
    <citation type="submission" date="2014-03" db="EMBL/GenBank/DDBJ databases">
        <authorList>
            <person name="Urmite Genomes U."/>
        </authorList>
    </citation>
    <scope>NUCLEOTIDE SEQUENCE [LARGE SCALE GENOMIC DNA]</scope>
    <source>
        <strain evidence="2 3">Vm-5</strain>
    </source>
</reference>
<protein>
    <submittedName>
        <fullName evidence="2">Uncharacterized protein</fullName>
    </submittedName>
</protein>
<accession>A0A024QHM0</accession>
<dbReference type="eggNOG" id="ENOG5032YNC">
    <property type="taxonomic scope" value="Bacteria"/>
</dbReference>
<feature type="transmembrane region" description="Helical" evidence="1">
    <location>
        <begin position="31"/>
        <end position="52"/>
    </location>
</feature>
<proteinExistence type="predicted"/>
<dbReference type="STRING" id="1462526.BN990_04348"/>
<keyword evidence="1" id="KW-0472">Membrane</keyword>
<dbReference type="RefSeq" id="WP_038247349.1">
    <property type="nucleotide sequence ID" value="NZ_BNER01000005.1"/>
</dbReference>